<dbReference type="Proteomes" id="UP000318447">
    <property type="component" value="Unassembled WGS sequence"/>
</dbReference>
<dbReference type="GO" id="GO:0045116">
    <property type="term" value="P:protein neddylation"/>
    <property type="evidence" value="ECO:0007669"/>
    <property type="project" value="TreeGrafter"/>
</dbReference>
<sequence>MGKRTKKAPKQKRKLAMADRPRKLTSKGKVKHKRGDLKMVSSRNVSFDVRQGKGGKWIKTGERKCNIHTVCDCPSRGASLMGFLTVYKGGEPPKSNVAQEAFDYIYEQIPAPVEVDVERFLEIGHFESLATATCLSLEDLSLYLLAFAVDESAKRIYRISEKHFVAWMAGLISKLPRNAAPPTRENAYAPLFAAAHGAIVDLNNTIRNNEDKRSKFYQFLYNWCLKGNDASDRVDSAKELWSCFFSASPVSFTAEEARRKFTAYVCFPRINQWLDFITILGEKATESKSARAAVEQSGVSFDTWTQLLLFAQFDNYDAYDDEDSWPVTMDDFNRIAVVEPNPLLLPGGADSFMFLLAGRAATGKSPYKHVCLVAPSLEPSASCPLTLLERASAPTSPSVSVTSPPQMVASCGASSSARPAAAQATRAAGVPVRCSQ</sequence>
<dbReference type="VEuPathDB" id="TriTrypDB:LdBPK_365970.1"/>
<feature type="compositionally biased region" description="Basic residues" evidence="2">
    <location>
        <begin position="1"/>
        <end position="15"/>
    </location>
</feature>
<comment type="function">
    <text evidence="1">Neddylation of cullins play an essential role in the regulation of SCF-type complexes activity.</text>
</comment>
<accession>A0A504XRL6</accession>
<dbReference type="VEuPathDB" id="TriTrypDB:LdCL_360067000"/>
<dbReference type="GO" id="GO:0097602">
    <property type="term" value="F:cullin family protein binding"/>
    <property type="evidence" value="ECO:0007669"/>
    <property type="project" value="TreeGrafter"/>
</dbReference>
<dbReference type="InterPro" id="IPR042460">
    <property type="entry name" value="DCN1-like_PONY"/>
</dbReference>
<dbReference type="Gene3D" id="1.10.238.200">
    <property type="entry name" value="Cullin, PONY binding domain"/>
    <property type="match status" value="1"/>
</dbReference>
<gene>
    <name evidence="4" type="ORF">CGC21_15250</name>
</gene>
<evidence type="ECO:0000313" key="5">
    <source>
        <dbReference type="Proteomes" id="UP000318447"/>
    </source>
</evidence>
<reference evidence="5" key="1">
    <citation type="submission" date="2019-02" db="EMBL/GenBank/DDBJ databases">
        <title>FDA dAtabase for Regulatory Grade micrObial Sequences (FDA-ARGOS): Supporting development and validation of Infectious Disease Dx tests.</title>
        <authorList>
            <person name="Duncan R."/>
            <person name="Fisher C."/>
            <person name="Tallon L."/>
            <person name="Sadzewicz L."/>
            <person name="Sengamalay N."/>
            <person name="Ott S."/>
            <person name="Godinez A."/>
            <person name="Nagaraj S."/>
            <person name="Vavikolanu K."/>
            <person name="Nadendla S."/>
            <person name="Aluvathingal J."/>
            <person name="Sichtig H."/>
        </authorList>
    </citation>
    <scope>NUCLEOTIDE SEQUENCE [LARGE SCALE GENOMIC DNA]</scope>
    <source>
        <strain evidence="5">FDAARGOS_361</strain>
    </source>
</reference>
<dbReference type="VEuPathDB" id="TriTrypDB:LDHU3_36.7890"/>
<organism evidence="4 5">
    <name type="scientific">Leishmania donovani</name>
    <dbReference type="NCBI Taxonomy" id="5661"/>
    <lineage>
        <taxon>Eukaryota</taxon>
        <taxon>Discoba</taxon>
        <taxon>Euglenozoa</taxon>
        <taxon>Kinetoplastea</taxon>
        <taxon>Metakinetoplastina</taxon>
        <taxon>Trypanosomatida</taxon>
        <taxon>Trypanosomatidae</taxon>
        <taxon>Leishmaniinae</taxon>
        <taxon>Leishmania</taxon>
    </lineage>
</organism>
<feature type="region of interest" description="Disordered" evidence="2">
    <location>
        <begin position="1"/>
        <end position="34"/>
    </location>
</feature>
<dbReference type="InterPro" id="IPR014764">
    <property type="entry name" value="DCN-prot"/>
</dbReference>
<dbReference type="GO" id="GO:0031624">
    <property type="term" value="F:ubiquitin conjugating enzyme binding"/>
    <property type="evidence" value="ECO:0007669"/>
    <property type="project" value="TreeGrafter"/>
</dbReference>
<dbReference type="GO" id="GO:0032182">
    <property type="term" value="F:ubiquitin-like protein binding"/>
    <property type="evidence" value="ECO:0007669"/>
    <property type="project" value="TreeGrafter"/>
</dbReference>
<dbReference type="VEuPathDB" id="TriTrypDB:LdCL_360067100"/>
<protein>
    <recommendedName>
        <fullName evidence="1">Defective in cullin neddylation protein</fullName>
    </recommendedName>
</protein>
<dbReference type="Pfam" id="PF03556">
    <property type="entry name" value="Cullin_binding"/>
    <property type="match status" value="1"/>
</dbReference>
<dbReference type="VEuPathDB" id="TriTrypDB:LDHU3_36.7880"/>
<comment type="caution">
    <text evidence="4">The sequence shown here is derived from an EMBL/GenBank/DDBJ whole genome shotgun (WGS) entry which is preliminary data.</text>
</comment>
<evidence type="ECO:0000256" key="1">
    <source>
        <dbReference type="RuleBase" id="RU410713"/>
    </source>
</evidence>
<dbReference type="PANTHER" id="PTHR12281:SF31">
    <property type="entry name" value="DCN1-LIKE PROTEIN 3"/>
    <property type="match status" value="1"/>
</dbReference>
<feature type="compositionally biased region" description="Basic residues" evidence="2">
    <location>
        <begin position="23"/>
        <end position="34"/>
    </location>
</feature>
<dbReference type="VEuPathDB" id="TriTrypDB:LdBPK_365960.1"/>
<proteinExistence type="predicted"/>
<dbReference type="PANTHER" id="PTHR12281">
    <property type="entry name" value="RP42 RELATED"/>
    <property type="match status" value="1"/>
</dbReference>
<dbReference type="EMBL" id="RHLC01000054">
    <property type="protein sequence ID" value="TPP48700.1"/>
    <property type="molecule type" value="Genomic_DNA"/>
</dbReference>
<feature type="domain" description="DCUN1" evidence="3">
    <location>
        <begin position="97"/>
        <end position="337"/>
    </location>
</feature>
<dbReference type="InterPro" id="IPR005176">
    <property type="entry name" value="PONY_dom"/>
</dbReference>
<dbReference type="AlphaFoldDB" id="A0A504XRL6"/>
<dbReference type="GO" id="GO:0000151">
    <property type="term" value="C:ubiquitin ligase complex"/>
    <property type="evidence" value="ECO:0007669"/>
    <property type="project" value="TreeGrafter"/>
</dbReference>
<evidence type="ECO:0000256" key="2">
    <source>
        <dbReference type="SAM" id="MobiDB-lite"/>
    </source>
</evidence>
<name>A0A504XRL6_LEIDO</name>
<dbReference type="PROSITE" id="PS51229">
    <property type="entry name" value="DCUN1"/>
    <property type="match status" value="1"/>
</dbReference>
<evidence type="ECO:0000313" key="4">
    <source>
        <dbReference type="EMBL" id="TPP48700.1"/>
    </source>
</evidence>
<evidence type="ECO:0000259" key="3">
    <source>
        <dbReference type="PROSITE" id="PS51229"/>
    </source>
</evidence>